<name>A0A2K1XJJ3_POPTR</name>
<evidence type="ECO:0000313" key="1">
    <source>
        <dbReference type="EMBL" id="PNT00951.1"/>
    </source>
</evidence>
<keyword evidence="2" id="KW-1185">Reference proteome</keyword>
<reference evidence="1 2" key="1">
    <citation type="journal article" date="2006" name="Science">
        <title>The genome of black cottonwood, Populus trichocarpa (Torr. &amp; Gray).</title>
        <authorList>
            <person name="Tuskan G.A."/>
            <person name="Difazio S."/>
            <person name="Jansson S."/>
            <person name="Bohlmann J."/>
            <person name="Grigoriev I."/>
            <person name="Hellsten U."/>
            <person name="Putnam N."/>
            <person name="Ralph S."/>
            <person name="Rombauts S."/>
            <person name="Salamov A."/>
            <person name="Schein J."/>
            <person name="Sterck L."/>
            <person name="Aerts A."/>
            <person name="Bhalerao R.R."/>
            <person name="Bhalerao R.P."/>
            <person name="Blaudez D."/>
            <person name="Boerjan W."/>
            <person name="Brun A."/>
            <person name="Brunner A."/>
            <person name="Busov V."/>
            <person name="Campbell M."/>
            <person name="Carlson J."/>
            <person name="Chalot M."/>
            <person name="Chapman J."/>
            <person name="Chen G.L."/>
            <person name="Cooper D."/>
            <person name="Coutinho P.M."/>
            <person name="Couturier J."/>
            <person name="Covert S."/>
            <person name="Cronk Q."/>
            <person name="Cunningham R."/>
            <person name="Davis J."/>
            <person name="Degroeve S."/>
            <person name="Dejardin A."/>
            <person name="Depamphilis C."/>
            <person name="Detter J."/>
            <person name="Dirks B."/>
            <person name="Dubchak I."/>
            <person name="Duplessis S."/>
            <person name="Ehlting J."/>
            <person name="Ellis B."/>
            <person name="Gendler K."/>
            <person name="Goodstein D."/>
            <person name="Gribskov M."/>
            <person name="Grimwood J."/>
            <person name="Groover A."/>
            <person name="Gunter L."/>
            <person name="Hamberger B."/>
            <person name="Heinze B."/>
            <person name="Helariutta Y."/>
            <person name="Henrissat B."/>
            <person name="Holligan D."/>
            <person name="Holt R."/>
            <person name="Huang W."/>
            <person name="Islam-Faridi N."/>
            <person name="Jones S."/>
            <person name="Jones-Rhoades M."/>
            <person name="Jorgensen R."/>
            <person name="Joshi C."/>
            <person name="Kangasjarvi J."/>
            <person name="Karlsson J."/>
            <person name="Kelleher C."/>
            <person name="Kirkpatrick R."/>
            <person name="Kirst M."/>
            <person name="Kohler A."/>
            <person name="Kalluri U."/>
            <person name="Larimer F."/>
            <person name="Leebens-Mack J."/>
            <person name="Leple J.C."/>
            <person name="Locascio P."/>
            <person name="Lou Y."/>
            <person name="Lucas S."/>
            <person name="Martin F."/>
            <person name="Montanini B."/>
            <person name="Napoli C."/>
            <person name="Nelson D.R."/>
            <person name="Nelson C."/>
            <person name="Nieminen K."/>
            <person name="Nilsson O."/>
            <person name="Pereda V."/>
            <person name="Peter G."/>
            <person name="Philippe R."/>
            <person name="Pilate G."/>
            <person name="Poliakov A."/>
            <person name="Razumovskaya J."/>
            <person name="Richardson P."/>
            <person name="Rinaldi C."/>
            <person name="Ritland K."/>
            <person name="Rouze P."/>
            <person name="Ryaboy D."/>
            <person name="Schmutz J."/>
            <person name="Schrader J."/>
            <person name="Segerman B."/>
            <person name="Shin H."/>
            <person name="Siddiqui A."/>
            <person name="Sterky F."/>
            <person name="Terry A."/>
            <person name="Tsai C.J."/>
            <person name="Uberbacher E."/>
            <person name="Unneberg P."/>
            <person name="Vahala J."/>
            <person name="Wall K."/>
            <person name="Wessler S."/>
            <person name="Yang G."/>
            <person name="Yin T."/>
            <person name="Douglas C."/>
            <person name="Marra M."/>
            <person name="Sandberg G."/>
            <person name="Van de Peer Y."/>
            <person name="Rokhsar D."/>
        </authorList>
    </citation>
    <scope>NUCLEOTIDE SEQUENCE [LARGE SCALE GENOMIC DNA]</scope>
    <source>
        <strain evidence="2">cv. Nisqually</strain>
    </source>
</reference>
<dbReference type="AlphaFoldDB" id="A0A2K1XJJ3"/>
<protein>
    <submittedName>
        <fullName evidence="1">Uncharacterized protein</fullName>
    </submittedName>
</protein>
<organism evidence="1 2">
    <name type="scientific">Populus trichocarpa</name>
    <name type="common">Western balsam poplar</name>
    <name type="synonym">Populus balsamifera subsp. trichocarpa</name>
    <dbReference type="NCBI Taxonomy" id="3694"/>
    <lineage>
        <taxon>Eukaryota</taxon>
        <taxon>Viridiplantae</taxon>
        <taxon>Streptophyta</taxon>
        <taxon>Embryophyta</taxon>
        <taxon>Tracheophyta</taxon>
        <taxon>Spermatophyta</taxon>
        <taxon>Magnoliopsida</taxon>
        <taxon>eudicotyledons</taxon>
        <taxon>Gunneridae</taxon>
        <taxon>Pentapetalae</taxon>
        <taxon>rosids</taxon>
        <taxon>fabids</taxon>
        <taxon>Malpighiales</taxon>
        <taxon>Salicaceae</taxon>
        <taxon>Saliceae</taxon>
        <taxon>Populus</taxon>
    </lineage>
</organism>
<gene>
    <name evidence="1" type="ORF">POPTR_015G075500</name>
</gene>
<dbReference type="Proteomes" id="UP000006729">
    <property type="component" value="Chromosome 15"/>
</dbReference>
<dbReference type="EMBL" id="CM009304">
    <property type="protein sequence ID" value="PNT00951.1"/>
    <property type="molecule type" value="Genomic_DNA"/>
</dbReference>
<evidence type="ECO:0000313" key="2">
    <source>
        <dbReference type="Proteomes" id="UP000006729"/>
    </source>
</evidence>
<proteinExistence type="predicted"/>
<dbReference type="InParanoid" id="A0A2K1XJJ3"/>
<sequence>MFDVLKNGFEVKLQRNALCVLEHPTGNEVDDDNDFDTSSGSDIGEHDFYIGSEFHKISKTRVRPTRL</sequence>
<accession>A0A2K1XJJ3</accession>
<dbReference type="STRING" id="3694.A0A2K1XJJ3"/>